<proteinExistence type="predicted"/>
<organism evidence="1 2">
    <name type="scientific">Henosepilachna vigintioctopunctata</name>
    <dbReference type="NCBI Taxonomy" id="420089"/>
    <lineage>
        <taxon>Eukaryota</taxon>
        <taxon>Metazoa</taxon>
        <taxon>Ecdysozoa</taxon>
        <taxon>Arthropoda</taxon>
        <taxon>Hexapoda</taxon>
        <taxon>Insecta</taxon>
        <taxon>Pterygota</taxon>
        <taxon>Neoptera</taxon>
        <taxon>Endopterygota</taxon>
        <taxon>Coleoptera</taxon>
        <taxon>Polyphaga</taxon>
        <taxon>Cucujiformia</taxon>
        <taxon>Coccinelloidea</taxon>
        <taxon>Coccinellidae</taxon>
        <taxon>Epilachninae</taxon>
        <taxon>Epilachnini</taxon>
        <taxon>Henosepilachna</taxon>
    </lineage>
</organism>
<protein>
    <submittedName>
        <fullName evidence="1">Uncharacterized protein</fullName>
    </submittedName>
</protein>
<comment type="caution">
    <text evidence="1">The sequence shown here is derived from an EMBL/GenBank/DDBJ whole genome shotgun (WGS) entry which is preliminary data.</text>
</comment>
<dbReference type="EMBL" id="JARQZJ010000066">
    <property type="protein sequence ID" value="KAK9880729.1"/>
    <property type="molecule type" value="Genomic_DNA"/>
</dbReference>
<evidence type="ECO:0000313" key="2">
    <source>
        <dbReference type="Proteomes" id="UP001431783"/>
    </source>
</evidence>
<name>A0AAW1UCH5_9CUCU</name>
<keyword evidence="2" id="KW-1185">Reference proteome</keyword>
<evidence type="ECO:0000313" key="1">
    <source>
        <dbReference type="EMBL" id="KAK9880729.1"/>
    </source>
</evidence>
<sequence>MVFHVEKTDIFLRTEVAVKFERLVPLLNSRKSETELIPAIYIGTGNGITEPNLEAQHYSNRIIDVANSRLGVVQQISSRYSPAVELVLALSIPLCPSLIKLITLILDI</sequence>
<dbReference type="AlphaFoldDB" id="A0AAW1UCH5"/>
<gene>
    <name evidence="1" type="ORF">WA026_013053</name>
</gene>
<dbReference type="Proteomes" id="UP001431783">
    <property type="component" value="Unassembled WGS sequence"/>
</dbReference>
<accession>A0AAW1UCH5</accession>
<feature type="non-terminal residue" evidence="1">
    <location>
        <position position="108"/>
    </location>
</feature>
<reference evidence="1 2" key="1">
    <citation type="submission" date="2023-03" db="EMBL/GenBank/DDBJ databases">
        <title>Genome insight into feeding habits of ladybird beetles.</title>
        <authorList>
            <person name="Li H.-S."/>
            <person name="Huang Y.-H."/>
            <person name="Pang H."/>
        </authorList>
    </citation>
    <scope>NUCLEOTIDE SEQUENCE [LARGE SCALE GENOMIC DNA]</scope>
    <source>
        <strain evidence="1">SYSU_2023b</strain>
        <tissue evidence="1">Whole body</tissue>
    </source>
</reference>